<dbReference type="InterPro" id="IPR036388">
    <property type="entry name" value="WH-like_DNA-bd_sf"/>
</dbReference>
<dbReference type="InterPro" id="IPR016032">
    <property type="entry name" value="Sig_transdc_resp-reg_C-effctor"/>
</dbReference>
<sequence>MSGTAEPAGPGVLIVDDDPAIRALLRHTLAQAGYGVSEAGTAAQALAQRAAQAPDLALLDLGLPDRDGLEILPQLVAAGLAVVVLSARDATAEKVAALDLGASDYVTKPFDPEEILARVRTALRHRARLAGVPGGQAVLRFADVEIDLAARQVRKAGAEVHLAPKEYAFLAELAGNAGRVVTHAQLLRTIWGPGHETDVEYLRVAARGIRRKLESDRPPGHSALRNEPGIGYRLDLARG</sequence>
<organism evidence="6 7">
    <name type="scientific">Novosphingobium capsulatum</name>
    <dbReference type="NCBI Taxonomy" id="13688"/>
    <lineage>
        <taxon>Bacteria</taxon>
        <taxon>Pseudomonadati</taxon>
        <taxon>Pseudomonadota</taxon>
        <taxon>Alphaproteobacteria</taxon>
        <taxon>Sphingomonadales</taxon>
        <taxon>Sphingomonadaceae</taxon>
        <taxon>Novosphingobium</taxon>
    </lineage>
</organism>
<dbReference type="PROSITE" id="PS51755">
    <property type="entry name" value="OMPR_PHOB"/>
    <property type="match status" value="1"/>
</dbReference>
<dbReference type="InterPro" id="IPR039420">
    <property type="entry name" value="WalR-like"/>
</dbReference>
<reference evidence="6 7" key="1">
    <citation type="submission" date="2023-07" db="EMBL/GenBank/DDBJ databases">
        <title>Sorghum-associated microbial communities from plants grown in Nebraska, USA.</title>
        <authorList>
            <person name="Schachtman D."/>
        </authorList>
    </citation>
    <scope>NUCLEOTIDE SEQUENCE [LARGE SCALE GENOMIC DNA]</scope>
    <source>
        <strain evidence="6 7">DS1027</strain>
    </source>
</reference>
<dbReference type="RefSeq" id="WP_171794012.1">
    <property type="nucleotide sequence ID" value="NZ_JAVDRD010000002.1"/>
</dbReference>
<dbReference type="EMBL" id="JAVDRD010000002">
    <property type="protein sequence ID" value="MDR6510180.1"/>
    <property type="molecule type" value="Genomic_DNA"/>
</dbReference>
<evidence type="ECO:0000259" key="4">
    <source>
        <dbReference type="PROSITE" id="PS50110"/>
    </source>
</evidence>
<dbReference type="SUPFAM" id="SSF52172">
    <property type="entry name" value="CheY-like"/>
    <property type="match status" value="1"/>
</dbReference>
<dbReference type="Pfam" id="PF00072">
    <property type="entry name" value="Response_reg"/>
    <property type="match status" value="1"/>
</dbReference>
<dbReference type="SUPFAM" id="SSF46894">
    <property type="entry name" value="C-terminal effector domain of the bipartite response regulators"/>
    <property type="match status" value="1"/>
</dbReference>
<feature type="DNA-binding region" description="OmpR/PhoB-type" evidence="3">
    <location>
        <begin position="136"/>
        <end position="236"/>
    </location>
</feature>
<dbReference type="Gene3D" id="3.40.50.2300">
    <property type="match status" value="1"/>
</dbReference>
<dbReference type="InterPro" id="IPR001867">
    <property type="entry name" value="OmpR/PhoB-type_DNA-bd"/>
</dbReference>
<gene>
    <name evidence="6" type="ORF">J2792_001040</name>
</gene>
<keyword evidence="1 3" id="KW-0238">DNA-binding</keyword>
<evidence type="ECO:0000256" key="3">
    <source>
        <dbReference type="PROSITE-ProRule" id="PRU01091"/>
    </source>
</evidence>
<accession>A0ABU1MIL9</accession>
<dbReference type="Pfam" id="PF00486">
    <property type="entry name" value="Trans_reg_C"/>
    <property type="match status" value="1"/>
</dbReference>
<evidence type="ECO:0000313" key="7">
    <source>
        <dbReference type="Proteomes" id="UP001184150"/>
    </source>
</evidence>
<keyword evidence="2" id="KW-0597">Phosphoprotein</keyword>
<name>A0ABU1MIL9_9SPHN</name>
<evidence type="ECO:0000256" key="2">
    <source>
        <dbReference type="PROSITE-ProRule" id="PRU00169"/>
    </source>
</evidence>
<proteinExistence type="predicted"/>
<keyword evidence="7" id="KW-1185">Reference proteome</keyword>
<evidence type="ECO:0000259" key="5">
    <source>
        <dbReference type="PROSITE" id="PS51755"/>
    </source>
</evidence>
<dbReference type="InterPro" id="IPR001789">
    <property type="entry name" value="Sig_transdc_resp-reg_receiver"/>
</dbReference>
<dbReference type="SMART" id="SM00862">
    <property type="entry name" value="Trans_reg_C"/>
    <property type="match status" value="1"/>
</dbReference>
<dbReference type="Gene3D" id="1.10.10.10">
    <property type="entry name" value="Winged helix-like DNA-binding domain superfamily/Winged helix DNA-binding domain"/>
    <property type="match status" value="1"/>
</dbReference>
<dbReference type="PANTHER" id="PTHR48111:SF50">
    <property type="entry name" value="KDP OPERON TRANSCRIPTIONAL REGULATORY PROTEIN KDPE"/>
    <property type="match status" value="1"/>
</dbReference>
<protein>
    <submittedName>
        <fullName evidence="6">Two-component system KDP operon response regulator KdpE</fullName>
    </submittedName>
</protein>
<dbReference type="PANTHER" id="PTHR48111">
    <property type="entry name" value="REGULATOR OF RPOS"/>
    <property type="match status" value="1"/>
</dbReference>
<dbReference type="InterPro" id="IPR011006">
    <property type="entry name" value="CheY-like_superfamily"/>
</dbReference>
<evidence type="ECO:0000313" key="6">
    <source>
        <dbReference type="EMBL" id="MDR6510180.1"/>
    </source>
</evidence>
<dbReference type="Gene3D" id="6.10.250.690">
    <property type="match status" value="1"/>
</dbReference>
<dbReference type="Proteomes" id="UP001184150">
    <property type="component" value="Unassembled WGS sequence"/>
</dbReference>
<feature type="modified residue" description="4-aspartylphosphate" evidence="2">
    <location>
        <position position="60"/>
    </location>
</feature>
<feature type="domain" description="Response regulatory" evidence="4">
    <location>
        <begin position="11"/>
        <end position="123"/>
    </location>
</feature>
<dbReference type="CDD" id="cd00383">
    <property type="entry name" value="trans_reg_C"/>
    <property type="match status" value="1"/>
</dbReference>
<feature type="domain" description="OmpR/PhoB-type" evidence="5">
    <location>
        <begin position="136"/>
        <end position="236"/>
    </location>
</feature>
<evidence type="ECO:0000256" key="1">
    <source>
        <dbReference type="ARBA" id="ARBA00023125"/>
    </source>
</evidence>
<comment type="caution">
    <text evidence="6">The sequence shown here is derived from an EMBL/GenBank/DDBJ whole genome shotgun (WGS) entry which is preliminary data.</text>
</comment>
<dbReference type="SMART" id="SM00448">
    <property type="entry name" value="REC"/>
    <property type="match status" value="1"/>
</dbReference>
<dbReference type="PROSITE" id="PS50110">
    <property type="entry name" value="RESPONSE_REGULATORY"/>
    <property type="match status" value="1"/>
</dbReference>